<name>A0A4Z0PYN3_9BACT</name>
<evidence type="ECO:0000313" key="2">
    <source>
        <dbReference type="Proteomes" id="UP000297549"/>
    </source>
</evidence>
<reference evidence="1 2" key="1">
    <citation type="submission" date="2019-04" db="EMBL/GenBank/DDBJ databases">
        <authorList>
            <person name="Feng G."/>
            <person name="Zhang J."/>
            <person name="Zhu H."/>
        </authorList>
    </citation>
    <scope>NUCLEOTIDE SEQUENCE [LARGE SCALE GENOMIC DNA]</scope>
    <source>
        <strain evidence="1 2">JCM 31653</strain>
    </source>
</reference>
<protein>
    <submittedName>
        <fullName evidence="1">Uncharacterized protein</fullName>
    </submittedName>
</protein>
<dbReference type="EMBL" id="SRLC01000002">
    <property type="protein sequence ID" value="TGE22021.1"/>
    <property type="molecule type" value="Genomic_DNA"/>
</dbReference>
<gene>
    <name evidence="1" type="ORF">E5K00_17360</name>
</gene>
<dbReference type="AlphaFoldDB" id="A0A4Z0PYN3"/>
<accession>A0A4Z0PYN3</accession>
<sequence length="160" mass="17771">MEEDRYEQSRVADSALDSADSQSGFYDWRVLVILVSCSHTAWHVVVEEGEKVGEDDYLLGYPDRILRAPQVRNLSTALASALAEMPENPAAASDELLPQTPAGWELLEEDDYLPFTGEGGFRRAPVEEASTDLTERKMQEELQRFIQKAAAANQALLILG</sequence>
<dbReference type="Proteomes" id="UP000297549">
    <property type="component" value="Unassembled WGS sequence"/>
</dbReference>
<comment type="caution">
    <text evidence="1">The sequence shown here is derived from an EMBL/GenBank/DDBJ whole genome shotgun (WGS) entry which is preliminary data.</text>
</comment>
<dbReference type="RefSeq" id="WP_167856934.1">
    <property type="nucleotide sequence ID" value="NZ_SRLC01000002.1"/>
</dbReference>
<keyword evidence="2" id="KW-1185">Reference proteome</keyword>
<organism evidence="1 2">
    <name type="scientific">Hymenobacter aquaticus</name>
    <dbReference type="NCBI Taxonomy" id="1867101"/>
    <lineage>
        <taxon>Bacteria</taxon>
        <taxon>Pseudomonadati</taxon>
        <taxon>Bacteroidota</taxon>
        <taxon>Cytophagia</taxon>
        <taxon>Cytophagales</taxon>
        <taxon>Hymenobacteraceae</taxon>
        <taxon>Hymenobacter</taxon>
    </lineage>
</organism>
<evidence type="ECO:0000313" key="1">
    <source>
        <dbReference type="EMBL" id="TGE22021.1"/>
    </source>
</evidence>
<proteinExistence type="predicted"/>